<gene>
    <name evidence="2" type="ORF">VI08_06030</name>
</gene>
<dbReference type="GO" id="GO:0016646">
    <property type="term" value="F:oxidoreductase activity, acting on the CH-NH group of donors, NAD or NADP as acceptor"/>
    <property type="evidence" value="ECO:0007669"/>
    <property type="project" value="TreeGrafter"/>
</dbReference>
<dbReference type="RefSeq" id="WP_045828650.1">
    <property type="nucleotide sequence ID" value="NZ_JZRB01000011.1"/>
</dbReference>
<dbReference type="InterPro" id="IPR036291">
    <property type="entry name" value="NAD(P)-bd_dom_sf"/>
</dbReference>
<dbReference type="InterPro" id="IPR016040">
    <property type="entry name" value="NAD(P)-bd_dom"/>
</dbReference>
<dbReference type="SUPFAM" id="SSF51735">
    <property type="entry name" value="NAD(P)-binding Rossmann-fold domains"/>
    <property type="match status" value="1"/>
</dbReference>
<dbReference type="AlphaFoldDB" id="A0A0F3KYK2"/>
<evidence type="ECO:0000313" key="3">
    <source>
        <dbReference type="Proteomes" id="UP000033651"/>
    </source>
</evidence>
<dbReference type="EMBL" id="JZRB01000011">
    <property type="protein sequence ID" value="KJV36231.1"/>
    <property type="molecule type" value="Genomic_DNA"/>
</dbReference>
<dbReference type="Pfam" id="PF13460">
    <property type="entry name" value="NAD_binding_10"/>
    <property type="match status" value="1"/>
</dbReference>
<keyword evidence="3" id="KW-1185">Reference proteome</keyword>
<proteinExistence type="predicted"/>
<dbReference type="PANTHER" id="PTHR43355:SF2">
    <property type="entry name" value="FLAVIN REDUCTASE (NADPH)"/>
    <property type="match status" value="1"/>
</dbReference>
<accession>A0A0F3KYK2</accession>
<name>A0A0F3KYK2_9GAMM</name>
<dbReference type="PANTHER" id="PTHR43355">
    <property type="entry name" value="FLAVIN REDUCTASE (NADPH)"/>
    <property type="match status" value="1"/>
</dbReference>
<comment type="caution">
    <text evidence="2">The sequence shown here is derived from an EMBL/GenBank/DDBJ whole genome shotgun (WGS) entry which is preliminary data.</text>
</comment>
<feature type="domain" description="NAD(P)-binding" evidence="1">
    <location>
        <begin position="7"/>
        <end position="194"/>
    </location>
</feature>
<reference evidence="2 3" key="1">
    <citation type="submission" date="2015-03" db="EMBL/GenBank/DDBJ databases">
        <title>Draft genome sequence of Luteibacter yeojuensis strain SU11.</title>
        <authorList>
            <person name="Sulaiman J."/>
            <person name="Priya K."/>
            <person name="Chan K.-G."/>
        </authorList>
    </citation>
    <scope>NUCLEOTIDE SEQUENCE [LARGE SCALE GENOMIC DNA]</scope>
    <source>
        <strain evidence="2 3">SU11</strain>
    </source>
</reference>
<organism evidence="2 3">
    <name type="scientific">Luteibacter yeojuensis</name>
    <dbReference type="NCBI Taxonomy" id="345309"/>
    <lineage>
        <taxon>Bacteria</taxon>
        <taxon>Pseudomonadati</taxon>
        <taxon>Pseudomonadota</taxon>
        <taxon>Gammaproteobacteria</taxon>
        <taxon>Lysobacterales</taxon>
        <taxon>Rhodanobacteraceae</taxon>
        <taxon>Luteibacter</taxon>
    </lineage>
</organism>
<dbReference type="OrthoDB" id="7352421at2"/>
<dbReference type="Gene3D" id="3.40.50.720">
    <property type="entry name" value="NAD(P)-binding Rossmann-like Domain"/>
    <property type="match status" value="1"/>
</dbReference>
<dbReference type="InterPro" id="IPR051606">
    <property type="entry name" value="Polyketide_Oxido-like"/>
</dbReference>
<dbReference type="PATRIC" id="fig|345309.4.peg.367"/>
<evidence type="ECO:0000313" key="2">
    <source>
        <dbReference type="EMBL" id="KJV36231.1"/>
    </source>
</evidence>
<protein>
    <submittedName>
        <fullName evidence="2">NAD-dependent dehydratase</fullName>
    </submittedName>
</protein>
<dbReference type="Proteomes" id="UP000033651">
    <property type="component" value="Unassembled WGS sequence"/>
</dbReference>
<evidence type="ECO:0000259" key="1">
    <source>
        <dbReference type="Pfam" id="PF13460"/>
    </source>
</evidence>
<sequence>MNIVLFGAIGNIGKVILQEALDRGHHVTAIVRDPAKVTTKHANLKVTQGDILAPSSYEGALAGAEAAIASVNDPNPDNVPKQAEVLLETLAKAGVRRFAWVGGAGSLEVAPGKRVIDDAHFPAAWKPSAMGMVRALEVFRASTADIDWTFVSPAALIEPGERTGVFRVGGDQLLVDAEGNSRISQADYAIGLLDRIEKGDAPRKRITLAY</sequence>